<proteinExistence type="inferred from homology"/>
<dbReference type="SMART" id="SM00093">
    <property type="entry name" value="SERPIN"/>
    <property type="match status" value="1"/>
</dbReference>
<dbReference type="Proteomes" id="UP000237246">
    <property type="component" value="Unassembled WGS sequence"/>
</dbReference>
<dbReference type="EMBL" id="PPHD01021268">
    <property type="protein sequence ID" value="POI27989.1"/>
    <property type="molecule type" value="Genomic_DNA"/>
</dbReference>
<dbReference type="InterPro" id="IPR000215">
    <property type="entry name" value="Serpin_fam"/>
</dbReference>
<dbReference type="InterPro" id="IPR036186">
    <property type="entry name" value="Serpin_sf"/>
</dbReference>
<keyword evidence="6" id="KW-1015">Disulfide bond</keyword>
<comment type="function">
    <text evidence="8">Storage protein of egg white. Lack protease inhibitory activity.</text>
</comment>
<dbReference type="GO" id="GO:0004867">
    <property type="term" value="F:serine-type endopeptidase inhibitor activity"/>
    <property type="evidence" value="ECO:0007669"/>
    <property type="project" value="InterPro"/>
</dbReference>
<dbReference type="OrthoDB" id="671595at2759"/>
<dbReference type="InterPro" id="IPR023795">
    <property type="entry name" value="Serpin_CS"/>
</dbReference>
<evidence type="ECO:0000313" key="13">
    <source>
        <dbReference type="EMBL" id="POI27989.1"/>
    </source>
</evidence>
<evidence type="ECO:0000256" key="8">
    <source>
        <dbReference type="ARBA" id="ARBA00058774"/>
    </source>
</evidence>
<evidence type="ECO:0000313" key="14">
    <source>
        <dbReference type="Proteomes" id="UP000237246"/>
    </source>
</evidence>
<keyword evidence="7" id="KW-0325">Glycoprotein</keyword>
<dbReference type="CDD" id="cd02059">
    <property type="entry name" value="serpinB14_OVA"/>
    <property type="match status" value="1"/>
</dbReference>
<evidence type="ECO:0000259" key="12">
    <source>
        <dbReference type="SMART" id="SM00093"/>
    </source>
</evidence>
<dbReference type="InterPro" id="IPR042178">
    <property type="entry name" value="Serpin_sf_1"/>
</dbReference>
<dbReference type="PROSITE" id="PS00284">
    <property type="entry name" value="SERPIN"/>
    <property type="match status" value="1"/>
</dbReference>
<dbReference type="FunFam" id="2.30.39.10:FF:000001">
    <property type="entry name" value="Serpin family B member 2"/>
    <property type="match status" value="1"/>
</dbReference>
<evidence type="ECO:0000256" key="3">
    <source>
        <dbReference type="ARBA" id="ARBA00022525"/>
    </source>
</evidence>
<dbReference type="InterPro" id="IPR042185">
    <property type="entry name" value="Serpin_sf_2"/>
</dbReference>
<dbReference type="PANTHER" id="PTHR11461">
    <property type="entry name" value="SERINE PROTEASE INHIBITOR, SERPIN"/>
    <property type="match status" value="1"/>
</dbReference>
<organism evidence="13 14">
    <name type="scientific">Bambusicola thoracicus</name>
    <name type="common">Chinese bamboo-partridge</name>
    <name type="synonym">Perdix thoracica</name>
    <dbReference type="NCBI Taxonomy" id="9083"/>
    <lineage>
        <taxon>Eukaryota</taxon>
        <taxon>Metazoa</taxon>
        <taxon>Chordata</taxon>
        <taxon>Craniata</taxon>
        <taxon>Vertebrata</taxon>
        <taxon>Euteleostomi</taxon>
        <taxon>Archelosauria</taxon>
        <taxon>Archosauria</taxon>
        <taxon>Dinosauria</taxon>
        <taxon>Saurischia</taxon>
        <taxon>Theropoda</taxon>
        <taxon>Coelurosauria</taxon>
        <taxon>Aves</taxon>
        <taxon>Neognathae</taxon>
        <taxon>Galloanserae</taxon>
        <taxon>Galliformes</taxon>
        <taxon>Phasianidae</taxon>
        <taxon>Perdicinae</taxon>
        <taxon>Bambusicola</taxon>
    </lineage>
</organism>
<evidence type="ECO:0000256" key="2">
    <source>
        <dbReference type="ARBA" id="ARBA00006426"/>
    </source>
</evidence>
<feature type="transmembrane region" description="Helical" evidence="11">
    <location>
        <begin position="7"/>
        <end position="24"/>
    </location>
</feature>
<feature type="non-terminal residue" evidence="13">
    <location>
        <position position="1"/>
    </location>
</feature>
<dbReference type="PANTHER" id="PTHR11461:SF186">
    <property type="entry name" value="SERPIN B4"/>
    <property type="match status" value="1"/>
</dbReference>
<feature type="domain" description="Serpin" evidence="12">
    <location>
        <begin position="44"/>
        <end position="417"/>
    </location>
</feature>
<keyword evidence="3" id="KW-0964">Secreted</keyword>
<keyword evidence="11" id="KW-0812">Transmembrane</keyword>
<gene>
    <name evidence="13" type="ORF">CIB84_008261</name>
</gene>
<keyword evidence="5" id="KW-0007">Acetylation</keyword>
<dbReference type="Gene3D" id="2.30.39.10">
    <property type="entry name" value="Alpha-1-antitrypsin, domain 1"/>
    <property type="match status" value="1"/>
</dbReference>
<keyword evidence="11" id="KW-1133">Transmembrane helix</keyword>
<comment type="similarity">
    <text evidence="2">Belongs to the serpin family. Ov-serpin subfamily.</text>
</comment>
<keyword evidence="4" id="KW-0732">Signal</keyword>
<evidence type="ECO:0000256" key="11">
    <source>
        <dbReference type="SAM" id="Phobius"/>
    </source>
</evidence>
<comment type="caution">
    <text evidence="13">The sequence shown here is derived from an EMBL/GenBank/DDBJ whole genome shotgun (WGS) entry which is preliminary data.</text>
</comment>
<dbReference type="GO" id="GO:0005615">
    <property type="term" value="C:extracellular space"/>
    <property type="evidence" value="ECO:0007669"/>
    <property type="project" value="InterPro"/>
</dbReference>
<comment type="subcellular location">
    <subcellularLocation>
        <location evidence="1">Secreted</location>
    </subcellularLocation>
</comment>
<evidence type="ECO:0000256" key="1">
    <source>
        <dbReference type="ARBA" id="ARBA00004613"/>
    </source>
</evidence>
<name>A0A2P4SV45_BAMTH</name>
<reference evidence="13 14" key="1">
    <citation type="submission" date="2018-01" db="EMBL/GenBank/DDBJ databases">
        <title>Comparison of the Chinese Bamboo Partridge and Red Junglefowl genome sequences highlights the importance of demography in genome evolution.</title>
        <authorList>
            <person name="Tiley G.P."/>
            <person name="Kimball R.T."/>
            <person name="Braun E.L."/>
            <person name="Burleigh J.G."/>
        </authorList>
    </citation>
    <scope>NUCLEOTIDE SEQUENCE [LARGE SCALE GENOMIC DNA]</scope>
    <source>
        <strain evidence="13">RTK389</strain>
        <tissue evidence="13">Blood</tissue>
    </source>
</reference>
<dbReference type="InterPro" id="IPR023796">
    <property type="entry name" value="Serpin_dom"/>
</dbReference>
<evidence type="ECO:0000256" key="5">
    <source>
        <dbReference type="ARBA" id="ARBA00022990"/>
    </source>
</evidence>
<dbReference type="SUPFAM" id="SSF56574">
    <property type="entry name" value="Serpins"/>
    <property type="match status" value="1"/>
</dbReference>
<evidence type="ECO:0000256" key="7">
    <source>
        <dbReference type="ARBA" id="ARBA00023180"/>
    </source>
</evidence>
<dbReference type="AlphaFoldDB" id="A0A2P4SV45"/>
<protein>
    <recommendedName>
        <fullName evidence="9">Ovalbumin</fullName>
    </recommendedName>
    <alternativeName>
        <fullName evidence="10">Egg albumin</fullName>
    </alternativeName>
</protein>
<evidence type="ECO:0000256" key="10">
    <source>
        <dbReference type="ARBA" id="ARBA00081765"/>
    </source>
</evidence>
<sequence>YYRVPCMVLCTAFHPYIFIVLLFALDNSEFTMGSIGAVSMEFCFDVFKELRVHHPNENIFFCPFAIMSAMAMVYLGAKDSTRTQINKVIRFDKLPGFGDSTEAQCGKSANVHSSLKDILNQITKPNDVYSFSLASRLYADETYSIQSEYLQCVNELYRGGLESINFQTAADQARELINSWVESQTNGIIRNVLQPSSVDSQTAMVLVNAIVFRGLWEKAFKDEDTQTMPFRVTEQESKPVQMMYQIGSFKVASMASEKMKILELPLASGTMSMLVLLPDEVSGLEQLETTISFEKLTEWTSSNVMEERKIKVYLPRMKMEEKYNLTSVLMAMGITDLFRSSANLSGISLAGNLKISQAVHAAHAEINEAGRKAVSSAEAGVDATSVSEEFRADRPFLFCIKHIATKVVFFFGRYTSP</sequence>
<accession>A0A2P4SV45</accession>
<keyword evidence="14" id="KW-1185">Reference proteome</keyword>
<feature type="transmembrane region" description="Helical" evidence="11">
    <location>
        <begin position="59"/>
        <end position="77"/>
    </location>
</feature>
<evidence type="ECO:0000256" key="9">
    <source>
        <dbReference type="ARBA" id="ARBA00072276"/>
    </source>
</evidence>
<dbReference type="Pfam" id="PF00079">
    <property type="entry name" value="Serpin"/>
    <property type="match status" value="1"/>
</dbReference>
<dbReference type="Gene3D" id="3.30.497.10">
    <property type="entry name" value="Antithrombin, subunit I, domain 2"/>
    <property type="match status" value="1"/>
</dbReference>
<evidence type="ECO:0000256" key="4">
    <source>
        <dbReference type="ARBA" id="ARBA00022729"/>
    </source>
</evidence>
<keyword evidence="11" id="KW-0472">Membrane</keyword>
<evidence type="ECO:0000256" key="6">
    <source>
        <dbReference type="ARBA" id="ARBA00023157"/>
    </source>
</evidence>